<proteinExistence type="predicted"/>
<evidence type="ECO:0000313" key="2">
    <source>
        <dbReference type="Proteomes" id="UP000016637"/>
    </source>
</evidence>
<dbReference type="EMBL" id="AWVP01000002">
    <property type="protein sequence ID" value="ERK60690.1"/>
    <property type="molecule type" value="Genomic_DNA"/>
</dbReference>
<gene>
    <name evidence="1" type="ORF">HMPREF1983_00014</name>
</gene>
<accession>U2QCV0</accession>
<dbReference type="HOGENOM" id="CLU_2934911_0_0_9"/>
<comment type="caution">
    <text evidence="1">The sequence shown here is derived from an EMBL/GenBank/DDBJ whole genome shotgun (WGS) entry which is preliminary data.</text>
</comment>
<evidence type="ECO:0000313" key="1">
    <source>
        <dbReference type="EMBL" id="ERK60690.1"/>
    </source>
</evidence>
<dbReference type="Proteomes" id="UP000016637">
    <property type="component" value="Unassembled WGS sequence"/>
</dbReference>
<dbReference type="AlphaFoldDB" id="U2QCV0"/>
<organism evidence="1 2">
    <name type="scientific">Gemella bergeri ATCC 700627</name>
    <dbReference type="NCBI Taxonomy" id="1321820"/>
    <lineage>
        <taxon>Bacteria</taxon>
        <taxon>Bacillati</taxon>
        <taxon>Bacillota</taxon>
        <taxon>Bacilli</taxon>
        <taxon>Bacillales</taxon>
        <taxon>Gemellaceae</taxon>
        <taxon>Gemella</taxon>
    </lineage>
</organism>
<protein>
    <submittedName>
        <fullName evidence="1">GIY-YIG nuclease super domain protein</fullName>
    </submittedName>
</protein>
<sequence length="60" mass="7137">MTKSEAIKREYAFKQLKKENKLAYIQENLTQEKKIYIKEINAKLKEKNNAVFSTNTNRKS</sequence>
<keyword evidence="2" id="KW-1185">Reference proteome</keyword>
<name>U2QCV0_9BACL</name>
<reference evidence="1 2" key="1">
    <citation type="submission" date="2013-08" db="EMBL/GenBank/DDBJ databases">
        <authorList>
            <person name="Weinstock G."/>
            <person name="Sodergren E."/>
            <person name="Wylie T."/>
            <person name="Fulton L."/>
            <person name="Fulton R."/>
            <person name="Fronick C."/>
            <person name="O'Laughlin M."/>
            <person name="Godfrey J."/>
            <person name="Miner T."/>
            <person name="Herter B."/>
            <person name="Appelbaum E."/>
            <person name="Cordes M."/>
            <person name="Lek S."/>
            <person name="Wollam A."/>
            <person name="Pepin K.H."/>
            <person name="Palsikar V.B."/>
            <person name="Mitreva M."/>
            <person name="Wilson R.K."/>
        </authorList>
    </citation>
    <scope>NUCLEOTIDE SEQUENCE [LARGE SCALE GENOMIC DNA]</scope>
    <source>
        <strain evidence="1 2">ATCC 700627</strain>
    </source>
</reference>
<dbReference type="PATRIC" id="fig|1321820.3.peg.14"/>